<comment type="cofactor">
    <cofactor evidence="1">
        <name>Zn(2+)</name>
        <dbReference type="ChEBI" id="CHEBI:29105"/>
    </cofactor>
</comment>
<dbReference type="Gene3D" id="3.90.180.10">
    <property type="entry name" value="Medium-chain alcohol dehydrogenases, catalytic domain"/>
    <property type="match status" value="3"/>
</dbReference>
<gene>
    <name evidence="7" type="ORF">FOB64_006270</name>
</gene>
<dbReference type="InterPro" id="IPR013154">
    <property type="entry name" value="ADH-like_N"/>
</dbReference>
<dbReference type="SUPFAM" id="SSF51735">
    <property type="entry name" value="NAD(P)-binding Rossmann-fold domains"/>
    <property type="match status" value="1"/>
</dbReference>
<organism evidence="7 8">
    <name type="scientific">Candida albicans</name>
    <name type="common">Yeast</name>
    <dbReference type="NCBI Taxonomy" id="5476"/>
    <lineage>
        <taxon>Eukaryota</taxon>
        <taxon>Fungi</taxon>
        <taxon>Dikarya</taxon>
        <taxon>Ascomycota</taxon>
        <taxon>Saccharomycotina</taxon>
        <taxon>Pichiomycetes</taxon>
        <taxon>Debaryomycetaceae</taxon>
        <taxon>Candida/Lodderomyces clade</taxon>
        <taxon>Candida</taxon>
    </lineage>
</organism>
<dbReference type="PANTHER" id="PTHR43161">
    <property type="entry name" value="SORBITOL DEHYDROGENASE"/>
    <property type="match status" value="1"/>
</dbReference>
<keyword evidence="4" id="KW-0862">Zinc</keyword>
<evidence type="ECO:0000256" key="4">
    <source>
        <dbReference type="ARBA" id="ARBA00022833"/>
    </source>
</evidence>
<evidence type="ECO:0000313" key="7">
    <source>
        <dbReference type="EMBL" id="KAF6063277.1"/>
    </source>
</evidence>
<accession>A0A8H6F104</accession>
<comment type="caution">
    <text evidence="7">The sequence shown here is derived from an EMBL/GenBank/DDBJ whole genome shotgun (WGS) entry which is preliminary data.</text>
</comment>
<dbReference type="GO" id="GO:0000721">
    <property type="term" value="F:(R,R)-butanediol dehydrogenase activity"/>
    <property type="evidence" value="ECO:0007669"/>
    <property type="project" value="TreeGrafter"/>
</dbReference>
<evidence type="ECO:0000313" key="8">
    <source>
        <dbReference type="Proteomes" id="UP000536275"/>
    </source>
</evidence>
<dbReference type="Pfam" id="PF08240">
    <property type="entry name" value="ADH_N"/>
    <property type="match status" value="1"/>
</dbReference>
<feature type="domain" description="Alcohol dehydrogenase-like N-terminal" evidence="6">
    <location>
        <begin position="26"/>
        <end position="133"/>
    </location>
</feature>
<dbReference type="InterPro" id="IPR011032">
    <property type="entry name" value="GroES-like_sf"/>
</dbReference>
<protein>
    <submittedName>
        <fullName evidence="7">Alcohol dehydrogenase GroES-like domain family protein</fullName>
    </submittedName>
</protein>
<dbReference type="Proteomes" id="UP000536275">
    <property type="component" value="Unassembled WGS sequence"/>
</dbReference>
<keyword evidence="5" id="KW-0560">Oxidoreductase</keyword>
<dbReference type="PANTHER" id="PTHR43161:SF23">
    <property type="entry name" value="(R,R)-BUTANEDIOL DEHYDROGENASE-RELATED"/>
    <property type="match status" value="1"/>
</dbReference>
<dbReference type="Gene3D" id="3.40.50.720">
    <property type="entry name" value="NAD(P)-binding Rossmann-like Domain"/>
    <property type="match status" value="2"/>
</dbReference>
<keyword evidence="3" id="KW-0479">Metal-binding</keyword>
<evidence type="ECO:0000256" key="1">
    <source>
        <dbReference type="ARBA" id="ARBA00001947"/>
    </source>
</evidence>
<dbReference type="InterPro" id="IPR036291">
    <property type="entry name" value="NAD(P)-bd_dom_sf"/>
</dbReference>
<dbReference type="GO" id="GO:0005737">
    <property type="term" value="C:cytoplasm"/>
    <property type="evidence" value="ECO:0007669"/>
    <property type="project" value="TreeGrafter"/>
</dbReference>
<sequence length="321" mass="35754">MKAIVYHDRGDIRYDPNFPDPQIIRSDDVKIKVHYCGICGTDLKEYSDGPIFFPPKGELNEISQMESIQVMGHEISDRHRYQDPKNGDSPKPNCPSCVSGNYNACDYLALIGCGFANGGCAEYLVVASSKVIAFDQNKIPMDIAALIQPIAVSWHAVKVSNFKPALARRQLAEKLGVITYDPTGKSIEQCVEDLKKLSPEVMATFETGLKTLKIRGCATNVAIWAHKSIPLYPMEITLSEKMLTGSICFVKKDFEESIKAIENGLISIDELKMLITSKIHLQDGIEKGFLELINHKEKHIKILFSPKSEYLLCNGVNDSNK</sequence>
<proteinExistence type="inferred from homology"/>
<name>A0A8H6F104_CANAX</name>
<dbReference type="EMBL" id="JABWAD010000061">
    <property type="protein sequence ID" value="KAF6063277.1"/>
    <property type="molecule type" value="Genomic_DNA"/>
</dbReference>
<evidence type="ECO:0000256" key="3">
    <source>
        <dbReference type="ARBA" id="ARBA00022723"/>
    </source>
</evidence>
<dbReference type="SUPFAM" id="SSF50129">
    <property type="entry name" value="GroES-like"/>
    <property type="match status" value="1"/>
</dbReference>
<evidence type="ECO:0000259" key="6">
    <source>
        <dbReference type="Pfam" id="PF08240"/>
    </source>
</evidence>
<dbReference type="GO" id="GO:0034079">
    <property type="term" value="P:butanediol biosynthetic process"/>
    <property type="evidence" value="ECO:0007669"/>
    <property type="project" value="TreeGrafter"/>
</dbReference>
<evidence type="ECO:0000256" key="2">
    <source>
        <dbReference type="ARBA" id="ARBA00008072"/>
    </source>
</evidence>
<comment type="similarity">
    <text evidence="2">Belongs to the zinc-containing alcohol dehydrogenase family.</text>
</comment>
<dbReference type="AlphaFoldDB" id="A0A8H6F104"/>
<dbReference type="GO" id="GO:0046872">
    <property type="term" value="F:metal ion binding"/>
    <property type="evidence" value="ECO:0007669"/>
    <property type="project" value="UniProtKB-KW"/>
</dbReference>
<reference evidence="7 8" key="1">
    <citation type="submission" date="2020-03" db="EMBL/GenBank/DDBJ databases">
        <title>FDA dAtabase for Regulatory Grade micrObial Sequences (FDA-ARGOS): Supporting development and validation of Infectious Disease Dx tests.</title>
        <authorList>
            <person name="Campos J."/>
            <person name="Goldberg B."/>
            <person name="Tallon L."/>
            <person name="Sadzewicz L."/>
            <person name="Vavikolanu K."/>
            <person name="Mehta A."/>
            <person name="Aluvathingal J."/>
            <person name="Nadendla S."/>
            <person name="Nandy P."/>
            <person name="Geyer C."/>
            <person name="Yan Y."/>
            <person name="Sichtig H."/>
        </authorList>
    </citation>
    <scope>NUCLEOTIDE SEQUENCE [LARGE SCALE GENOMIC DNA]</scope>
    <source>
        <strain evidence="7 8">FDAARGOS_656</strain>
    </source>
</reference>
<evidence type="ECO:0000256" key="5">
    <source>
        <dbReference type="ARBA" id="ARBA00023002"/>
    </source>
</evidence>